<feature type="compositionally biased region" description="Basic residues" evidence="1">
    <location>
        <begin position="347"/>
        <end position="357"/>
    </location>
</feature>
<feature type="region of interest" description="Disordered" evidence="1">
    <location>
        <begin position="1753"/>
        <end position="1850"/>
    </location>
</feature>
<feature type="region of interest" description="Disordered" evidence="1">
    <location>
        <begin position="979"/>
        <end position="1030"/>
    </location>
</feature>
<name>G0M874_CAEBE</name>
<dbReference type="HOGENOM" id="CLU_227248_0_0_1"/>
<feature type="compositionally biased region" description="Polar residues" evidence="1">
    <location>
        <begin position="1069"/>
        <end position="1093"/>
    </location>
</feature>
<feature type="compositionally biased region" description="Polar residues" evidence="1">
    <location>
        <begin position="1753"/>
        <end position="1843"/>
    </location>
</feature>
<feature type="region of interest" description="Disordered" evidence="1">
    <location>
        <begin position="40"/>
        <end position="82"/>
    </location>
</feature>
<feature type="compositionally biased region" description="Basic and acidic residues" evidence="1">
    <location>
        <begin position="694"/>
        <end position="704"/>
    </location>
</feature>
<feature type="compositionally biased region" description="Low complexity" evidence="1">
    <location>
        <begin position="1393"/>
        <end position="1408"/>
    </location>
</feature>
<dbReference type="FunCoup" id="G0M874">
    <property type="interactions" value="1657"/>
</dbReference>
<feature type="compositionally biased region" description="Polar residues" evidence="1">
    <location>
        <begin position="2319"/>
        <end position="2335"/>
    </location>
</feature>
<feature type="compositionally biased region" description="Basic and acidic residues" evidence="1">
    <location>
        <begin position="294"/>
        <end position="306"/>
    </location>
</feature>
<reference evidence="3" key="1">
    <citation type="submission" date="2011-07" db="EMBL/GenBank/DDBJ databases">
        <authorList>
            <consortium name="Caenorhabditis brenneri Sequencing and Analysis Consortium"/>
            <person name="Wilson R.K."/>
        </authorList>
    </citation>
    <scope>NUCLEOTIDE SEQUENCE [LARGE SCALE GENOMIC DNA]</scope>
    <source>
        <strain evidence="3">PB2801</strain>
    </source>
</reference>
<feature type="compositionally biased region" description="Basic residues" evidence="1">
    <location>
        <begin position="1165"/>
        <end position="1174"/>
    </location>
</feature>
<feature type="compositionally biased region" description="Polar residues" evidence="1">
    <location>
        <begin position="484"/>
        <end position="535"/>
    </location>
</feature>
<dbReference type="OrthoDB" id="10685133at2759"/>
<feature type="compositionally biased region" description="Low complexity" evidence="1">
    <location>
        <begin position="2294"/>
        <end position="2318"/>
    </location>
</feature>
<feature type="compositionally biased region" description="Low complexity" evidence="1">
    <location>
        <begin position="811"/>
        <end position="832"/>
    </location>
</feature>
<feature type="region of interest" description="Disordered" evidence="1">
    <location>
        <begin position="1229"/>
        <end position="1262"/>
    </location>
</feature>
<organism evidence="3">
    <name type="scientific">Caenorhabditis brenneri</name>
    <name type="common">Nematode worm</name>
    <dbReference type="NCBI Taxonomy" id="135651"/>
    <lineage>
        <taxon>Eukaryota</taxon>
        <taxon>Metazoa</taxon>
        <taxon>Ecdysozoa</taxon>
        <taxon>Nematoda</taxon>
        <taxon>Chromadorea</taxon>
        <taxon>Rhabditida</taxon>
        <taxon>Rhabditina</taxon>
        <taxon>Rhabditomorpha</taxon>
        <taxon>Rhabditoidea</taxon>
        <taxon>Rhabditidae</taxon>
        <taxon>Peloderinae</taxon>
        <taxon>Caenorhabditis</taxon>
    </lineage>
</organism>
<feature type="region of interest" description="Disordered" evidence="1">
    <location>
        <begin position="2083"/>
        <end position="2178"/>
    </location>
</feature>
<evidence type="ECO:0000313" key="3">
    <source>
        <dbReference type="Proteomes" id="UP000008068"/>
    </source>
</evidence>
<feature type="compositionally biased region" description="Low complexity" evidence="1">
    <location>
        <begin position="1448"/>
        <end position="1462"/>
    </location>
</feature>
<dbReference type="InParanoid" id="G0M874"/>
<keyword evidence="3" id="KW-1185">Reference proteome</keyword>
<feature type="region of interest" description="Disordered" evidence="1">
    <location>
        <begin position="470"/>
        <end position="707"/>
    </location>
</feature>
<dbReference type="eggNOG" id="ENOG502QR8W">
    <property type="taxonomic scope" value="Eukaryota"/>
</dbReference>
<evidence type="ECO:0000256" key="1">
    <source>
        <dbReference type="SAM" id="MobiDB-lite"/>
    </source>
</evidence>
<feature type="region of interest" description="Disordered" evidence="1">
    <location>
        <begin position="1069"/>
        <end position="1094"/>
    </location>
</feature>
<dbReference type="OMA" id="THEDPAN"/>
<feature type="compositionally biased region" description="Polar residues" evidence="1">
    <location>
        <begin position="2145"/>
        <end position="2161"/>
    </location>
</feature>
<feature type="compositionally biased region" description="Low complexity" evidence="1">
    <location>
        <begin position="867"/>
        <end position="912"/>
    </location>
</feature>
<feature type="compositionally biased region" description="Low complexity" evidence="1">
    <location>
        <begin position="1572"/>
        <end position="1614"/>
    </location>
</feature>
<feature type="region of interest" description="Disordered" evidence="1">
    <location>
        <begin position="1500"/>
        <end position="1614"/>
    </location>
</feature>
<feature type="compositionally biased region" description="Low complexity" evidence="1">
    <location>
        <begin position="2336"/>
        <end position="2347"/>
    </location>
</feature>
<sequence>MVRIWNEETGASVIVPSAKTTKDALASLCLEPERRHTVVNRRRNADRGLRQQRESVQHNDPSVPKSVTAGRSQSLSTPRRIKQDPKTIDLSKLTPEEAQTLFYTYLNFSLHDPEELKRLYDGDFSQLLEKMRNDNIPFANLLSFEAMIPVLAPVTNLTADQSNVTSAFNHTKTDKTNDRSHFGISRFIESTPPREGRSPANPVLTNVQREEGSGPSAAPNGSLSFPTDQDAHKMREGANPSRKKDKTTPASLLINATSPSVRSLSTQKTVACYVDCHSKKGLSEESARPNSSEVFRKTTDTPDTRCKSNPTEEPVEEDLLAFLRKPLALARAAEQAALEKKLMEAKNKRKPRAKTTVRRSNLSDPNPLETVEQRTAAVSRTEKSRSQSRTSKSSYRSRSVKTHSTVSSHHVENPTFNFSSTGYLPRAGESLRNWIRLDMPLGQALLEVPLGEVAGQLKVRKVASANKMPAAAGPVVPPIPQAASQQASGANHMSNDQPSTSDIGSAPQPSIGHSQGLSFEQNVLPTSESNSQSHSGAADVPAAEPQKKPTTSRRKPTKAEIEAAGGDPNTEKPKRKRAPPRKKEPAQPSVQQQPTMNGTHEDPANMQQVDMQAQGRYHPYHQPQYNAHQSQSEDHRTLYNQPFPATATISRPMNPTPDHQRQQQFGGGAMNNNVMSSYNNGVSSTSSSFGQNPFEKKAPAPVKEKRSKTISFQFSGSTFVFSVAAMLAPLKGYSEKPLEPLPGTSDEIPTENQEQLIHYQMNQPTSSESFYYPPDYTQVSIEGYNGELENITYDQLVSSGFVAHSVESQASSNTRDSTSQSSQNSSLPQTPNREFRICSLPCLSHMISAHQMHQSQQANQSHQVNHAQQMNQSQQMQQSQQVDQSQQMQQSQQIDQSQQMQPSQQVNQSAQQGVAPKKRPRKVLTKEAIEYNAREFARAYGFHDDQPSGAIPRPLGLSDLDLEILTDELIGDFFIDITAPDDDTLSPQATRCSARSEISTPSDYLSSSSVSGPPSTSTQRVSQEEYHNTATQHVPQPVQYGFNQQTSQNVPSEKPLTLSDANVQYVSKQPTLPNHSSTNGNNYASNPHQQYRQMNGVDPQKDLAHQKSVGSSADSLQTGGKQIYYVQHLPSETSGTTMNPANGRNNMANSVGLSEEQSQLLFQQKGRRNSRSQRRKMDGEESPSTSIRSDLSVGEVLRNSMIQNGFITANKLDWSRKRSTDNSQYKYSTFVEKPSQEMPDNILESPEPEKSNQPDADSIKQSKNVKIQQILDKHLKSSEQYLVNQSINDQYIQQENVMHNGGGIVTHHESQRAATQPAAEVQPTQKTSLQTMLEAPTQEPLYNMPQQQVQHQHRQRTQQYQHTQQHQYHHQQQQGHQQPNGIPNGHVHSNMQSVMQQSSQQYSQQAVQHGTQEMASVIPPHNSNLQQQDPNVPVVQASSKATRKPRIQQPKKQAQNLQVQQQPQVQEQFPQQQQQQLVVQNTSGHYVHQQVQVQLTNGQPMHGQSVQRHPMQQHPGHVQYNSNHNMPKQAQPMQQVQIGHVQQNYQNSQQHSGLANPRQQNQYQPGHGQPAQTHPGQTQHVQHQQASGQQVQAPPMQTHPNQRQHGQPQQMQSHQVQYHVVHHQPGIAQQIQAQPSQLQSAPQSQMYHIVQSTPAQSTQFQMVPIQQAPVQHDPVKAAHIEKMQNKGTVAQPLTDEDLDVYDEDVGRTTTSTQPLSDQQMVPQQVQTHAMIVQRRPSQPLPAQSMQNRPMTITRTQSQPSSVHGTLSQMQSTPVQTMQLHSTQVQQMPNQPMPTDQQNPPQVSDLGAQNAQQVPRQPVQSNGIQAVQQPTKHGQAQRAKQQTKPNEKAAPPMLNHYVQIQPLPNTPTTVQSQPMDDQMMPVLNVQAPNQTSHPLTSSTHLMPNQSAHVQSSHLQQHQTQPMQHPAPLSQPSQNQQSSNYSVQHLPIQQQPMKNQLPNQTVLIRHEQLPQPSNQLPGSSNQVYAEKLPTVGENPNLAGLFPQNPSSTDKQPRVRKYKPKPKGIQPNQMVGNGGLPPLNPQGQHAPLKPKRSATPILTSMLTGEPVVADEEESANRLLTLYGIRPLAPETGPKRRTVTHQTSEETKQKITQTSGSQTPDQAKEVLNSQPSQQSEEAQVLSIEKQALEESQLSENPTETSSELSDQPKKKKTSKRKDQPKEVVLRGKKLREKMAEDTINEVIMESKIPLDDRESCWDRIRSLGIEEDFIEEFDENVAREMVENPSECEIMVDDVMNFPFLEPALHGRFRKRLELVREGGIPAKRKKTVRKSDDEGNSDSVGSSNGGLTNQQSSSGQSSSNGTHSAPLSVTTDMGSLNPSSSTMHMTTLSSNNVSAEVDREIITTLSSHHSSPHTFGINNDMSNISNMPTSSESSLSVQLGTNGLEQNLNTLNQFQQKPSNNNNAQSSSNDMMLSNFSMDDDFLLDNSPTIREDIILQSCRAASPLFLDPRNDCEEPVKPTAEPSLFDDPLKDFESMDSMDCNYMMMMNGPCAPEDLFVDQYAVADARCSSSSTIDEVIDNVASSSTVNVVGKSAEMTGTEILKTNGVQTVPEVGPGCEDRKSISPDSSNGQSRRSRKVLAPEEQKKSDQLFEQIKHRTKNFGKSVYTPRNSKPIIVKPGPVYELPAKPVAASTEAVAENTQPPAVTPIQSEVEAATPALGPTQSIRINADNVDKLLKGTGYEENDTETENNNCKFMAL</sequence>
<gene>
    <name evidence="2" type="ORF">CAEBREN_15217</name>
</gene>
<feature type="region of interest" description="Disordered" evidence="1">
    <location>
        <begin position="1307"/>
        <end position="1328"/>
    </location>
</feature>
<feature type="compositionally biased region" description="Low complexity" evidence="1">
    <location>
        <begin position="1357"/>
        <end position="1378"/>
    </location>
</feature>
<feature type="region of interest" description="Disordered" evidence="1">
    <location>
        <begin position="851"/>
        <end position="923"/>
    </location>
</feature>
<feature type="region of interest" description="Disordered" evidence="1">
    <location>
        <begin position="807"/>
        <end position="832"/>
    </location>
</feature>
<feature type="compositionally biased region" description="Low complexity" evidence="1">
    <location>
        <begin position="676"/>
        <end position="688"/>
    </location>
</feature>
<feature type="region of interest" description="Disordered" evidence="1">
    <location>
        <begin position="2565"/>
        <end position="2604"/>
    </location>
</feature>
<feature type="compositionally biased region" description="Low complexity" evidence="1">
    <location>
        <begin position="999"/>
        <end position="1018"/>
    </location>
</feature>
<feature type="compositionally biased region" description="Basic and acidic residues" evidence="1">
    <location>
        <begin position="171"/>
        <end position="181"/>
    </location>
</feature>
<feature type="compositionally biased region" description="Low complexity" evidence="1">
    <location>
        <begin position="1928"/>
        <end position="1939"/>
    </location>
</feature>
<feature type="compositionally biased region" description="Polar residues" evidence="1">
    <location>
        <begin position="588"/>
        <end position="598"/>
    </location>
</feature>
<feature type="compositionally biased region" description="Polar residues" evidence="1">
    <location>
        <begin position="985"/>
        <end position="998"/>
    </location>
</feature>
<proteinExistence type="predicted"/>
<dbReference type="EMBL" id="GL379786">
    <property type="protein sequence ID" value="EGT30067.1"/>
    <property type="molecule type" value="Genomic_DNA"/>
</dbReference>
<dbReference type="STRING" id="135651.G0M874"/>
<feature type="compositionally biased region" description="Basic and acidic residues" evidence="1">
    <location>
        <begin position="43"/>
        <end position="57"/>
    </location>
</feature>
<feature type="region of interest" description="Disordered" evidence="1">
    <location>
        <begin position="1345"/>
        <end position="1388"/>
    </location>
</feature>
<feature type="region of interest" description="Disordered" evidence="1">
    <location>
        <begin position="1420"/>
        <end position="1462"/>
    </location>
</feature>
<feature type="region of interest" description="Disordered" evidence="1">
    <location>
        <begin position="280"/>
        <end position="313"/>
    </location>
</feature>
<accession>G0M874</accession>
<feature type="region of interest" description="Disordered" evidence="1">
    <location>
        <begin position="342"/>
        <end position="423"/>
    </location>
</feature>
<feature type="region of interest" description="Disordered" evidence="1">
    <location>
        <begin position="169"/>
        <end position="255"/>
    </location>
</feature>
<feature type="region of interest" description="Disordered" evidence="1">
    <location>
        <begin position="1995"/>
        <end position="2048"/>
    </location>
</feature>
<feature type="compositionally biased region" description="Polar residues" evidence="1">
    <location>
        <begin position="1421"/>
        <end position="1440"/>
    </location>
</feature>
<feature type="compositionally biased region" description="Polar residues" evidence="1">
    <location>
        <begin position="1887"/>
        <end position="1921"/>
    </location>
</feature>
<feature type="region of interest" description="Disordered" evidence="1">
    <location>
        <begin position="1887"/>
        <end position="1939"/>
    </location>
</feature>
<feature type="compositionally biased region" description="Polar residues" evidence="1">
    <location>
        <begin position="1519"/>
        <end position="1564"/>
    </location>
</feature>
<feature type="region of interest" description="Disordered" evidence="1">
    <location>
        <begin position="1132"/>
        <end position="1192"/>
    </location>
</feature>
<feature type="compositionally biased region" description="Polar residues" evidence="1">
    <location>
        <begin position="2106"/>
        <end position="2133"/>
    </location>
</feature>
<feature type="compositionally biased region" description="Basic and acidic residues" evidence="1">
    <location>
        <begin position="1247"/>
        <end position="1260"/>
    </location>
</feature>
<evidence type="ECO:0000313" key="2">
    <source>
        <dbReference type="EMBL" id="EGT30067.1"/>
    </source>
</evidence>
<feature type="region of interest" description="Disordered" evidence="1">
    <location>
        <begin position="2280"/>
        <end position="2349"/>
    </location>
</feature>
<dbReference type="Proteomes" id="UP000008068">
    <property type="component" value="Unassembled WGS sequence"/>
</dbReference>
<feature type="compositionally biased region" description="Low complexity" evidence="1">
    <location>
        <begin position="1153"/>
        <end position="1164"/>
    </location>
</feature>
<feature type="compositionally biased region" description="Polar residues" evidence="1">
    <location>
        <begin position="1132"/>
        <end position="1152"/>
    </location>
</feature>
<protein>
    <submittedName>
        <fullName evidence="2">Uncharacterized protein</fullName>
    </submittedName>
</protein>
<feature type="compositionally biased region" description="Low complexity" evidence="1">
    <location>
        <begin position="387"/>
        <end position="408"/>
    </location>
</feature>
<feature type="compositionally biased region" description="Polar residues" evidence="1">
    <location>
        <begin position="851"/>
        <end position="866"/>
    </location>
</feature>
<feature type="region of interest" description="Disordered" evidence="1">
    <location>
        <begin position="1393"/>
        <end position="1412"/>
    </location>
</feature>